<dbReference type="EMBL" id="JAPFFF010000054">
    <property type="protein sequence ID" value="KAK8838828.1"/>
    <property type="molecule type" value="Genomic_DNA"/>
</dbReference>
<feature type="compositionally biased region" description="Acidic residues" evidence="1">
    <location>
        <begin position="125"/>
        <end position="141"/>
    </location>
</feature>
<feature type="region of interest" description="Disordered" evidence="1">
    <location>
        <begin position="1"/>
        <end position="22"/>
    </location>
</feature>
<proteinExistence type="predicted"/>
<organism evidence="2 3">
    <name type="scientific">Tritrichomonas musculus</name>
    <dbReference type="NCBI Taxonomy" id="1915356"/>
    <lineage>
        <taxon>Eukaryota</taxon>
        <taxon>Metamonada</taxon>
        <taxon>Parabasalia</taxon>
        <taxon>Tritrichomonadida</taxon>
        <taxon>Tritrichomonadidae</taxon>
        <taxon>Tritrichomonas</taxon>
    </lineage>
</organism>
<name>A0ABR2GY04_9EUKA</name>
<reference evidence="2 3" key="1">
    <citation type="submission" date="2024-04" db="EMBL/GenBank/DDBJ databases">
        <title>Tritrichomonas musculus Genome.</title>
        <authorList>
            <person name="Alves-Ferreira E."/>
            <person name="Grigg M."/>
            <person name="Lorenzi H."/>
            <person name="Galac M."/>
        </authorList>
    </citation>
    <scope>NUCLEOTIDE SEQUENCE [LARGE SCALE GENOMIC DNA]</scope>
    <source>
        <strain evidence="2 3">EAF2021</strain>
    </source>
</reference>
<evidence type="ECO:0000313" key="2">
    <source>
        <dbReference type="EMBL" id="KAK8838828.1"/>
    </source>
</evidence>
<dbReference type="Proteomes" id="UP001470230">
    <property type="component" value="Unassembled WGS sequence"/>
</dbReference>
<evidence type="ECO:0000313" key="3">
    <source>
        <dbReference type="Proteomes" id="UP001470230"/>
    </source>
</evidence>
<comment type="caution">
    <text evidence="2">The sequence shown here is derived from an EMBL/GenBank/DDBJ whole genome shotgun (WGS) entry which is preliminary data.</text>
</comment>
<accession>A0ABR2GY04</accession>
<feature type="compositionally biased region" description="Basic and acidic residues" evidence="1">
    <location>
        <begin position="114"/>
        <end position="124"/>
    </location>
</feature>
<keyword evidence="3" id="KW-1185">Reference proteome</keyword>
<evidence type="ECO:0000256" key="1">
    <source>
        <dbReference type="SAM" id="MobiDB-lite"/>
    </source>
</evidence>
<sequence>MNQQAAYQFQDGLKPPPNLQDNPDSLQLQLCVNESLIQFPEQVEQELALFAHTILKKAEEEYSSYGPFKSISKSTINEKVSNPQDINDLAQKRLNALNIQIANLENVKYLADNYKPKPKEVKANEEEDEEDGNEEDEEEES</sequence>
<gene>
    <name evidence="2" type="ORF">M9Y10_032868</name>
</gene>
<protein>
    <submittedName>
        <fullName evidence="2">Uncharacterized protein</fullName>
    </submittedName>
</protein>
<feature type="region of interest" description="Disordered" evidence="1">
    <location>
        <begin position="112"/>
        <end position="141"/>
    </location>
</feature>